<evidence type="ECO:0000313" key="2">
    <source>
        <dbReference type="EMBL" id="AKB50251.1"/>
    </source>
</evidence>
<dbReference type="PANTHER" id="PTHR36842:SF1">
    <property type="entry name" value="PROTEIN TOLB"/>
    <property type="match status" value="1"/>
</dbReference>
<dbReference type="CDD" id="cd00146">
    <property type="entry name" value="PKD"/>
    <property type="match status" value="9"/>
</dbReference>
<dbReference type="FunFam" id="2.60.40.10:FF:000270">
    <property type="entry name" value="Cell surface protein"/>
    <property type="match status" value="9"/>
</dbReference>
<dbReference type="SMART" id="SM00564">
    <property type="entry name" value="PQQ"/>
    <property type="match status" value="8"/>
</dbReference>
<dbReference type="PROSITE" id="PS50093">
    <property type="entry name" value="PKD"/>
    <property type="match status" value="9"/>
</dbReference>
<dbReference type="InterPro" id="IPR035986">
    <property type="entry name" value="PKD_dom_sf"/>
</dbReference>
<evidence type="ECO:0000259" key="1">
    <source>
        <dbReference type="PROSITE" id="PS50093"/>
    </source>
</evidence>
<dbReference type="InterPro" id="IPR018391">
    <property type="entry name" value="PQQ_b-propeller_rpt"/>
</dbReference>
<evidence type="ECO:0000313" key="3">
    <source>
        <dbReference type="Proteomes" id="UP000033038"/>
    </source>
</evidence>
<dbReference type="Gene3D" id="2.60.40.10">
    <property type="entry name" value="Immunoglobulins"/>
    <property type="match status" value="9"/>
</dbReference>
<gene>
    <name evidence="2" type="ORF">MSBRW_0998</name>
</gene>
<proteinExistence type="predicted"/>
<dbReference type="SMART" id="SM00089">
    <property type="entry name" value="PKD"/>
    <property type="match status" value="9"/>
</dbReference>
<dbReference type="EMBL" id="CP009526">
    <property type="protein sequence ID" value="AKB50251.1"/>
    <property type="molecule type" value="Genomic_DNA"/>
</dbReference>
<dbReference type="Gene3D" id="2.40.128.630">
    <property type="match status" value="4"/>
</dbReference>
<dbReference type="SUPFAM" id="SSF51126">
    <property type="entry name" value="Pectin lyase-like"/>
    <property type="match status" value="1"/>
</dbReference>
<feature type="domain" description="PKD" evidence="1">
    <location>
        <begin position="1125"/>
        <end position="1210"/>
    </location>
</feature>
<dbReference type="PATRIC" id="fig|1434109.4.peg.1232"/>
<organism evidence="2 3">
    <name type="scientific">Methanosarcina barkeri str. Wiesmoor</name>
    <dbReference type="NCBI Taxonomy" id="1434109"/>
    <lineage>
        <taxon>Archaea</taxon>
        <taxon>Methanobacteriati</taxon>
        <taxon>Methanobacteriota</taxon>
        <taxon>Stenosarchaea group</taxon>
        <taxon>Methanomicrobia</taxon>
        <taxon>Methanosarcinales</taxon>
        <taxon>Methanosarcinaceae</taxon>
        <taxon>Methanosarcina</taxon>
    </lineage>
</organism>
<dbReference type="PANTHER" id="PTHR36842">
    <property type="entry name" value="PROTEIN TOLB HOMOLOG"/>
    <property type="match status" value="1"/>
</dbReference>
<dbReference type="KEGG" id="mbw:MSBRW_0998"/>
<dbReference type="InterPro" id="IPR002372">
    <property type="entry name" value="PQQ_rpt_dom"/>
</dbReference>
<feature type="domain" description="PKD" evidence="1">
    <location>
        <begin position="1635"/>
        <end position="1714"/>
    </location>
</feature>
<dbReference type="Pfam" id="PF13360">
    <property type="entry name" value="PQQ_2"/>
    <property type="match status" value="2"/>
</dbReference>
<dbReference type="InterPro" id="IPR022409">
    <property type="entry name" value="PKD/Chitinase_dom"/>
</dbReference>
<feature type="domain" description="PKD" evidence="1">
    <location>
        <begin position="1553"/>
        <end position="1636"/>
    </location>
</feature>
<feature type="domain" description="PKD" evidence="1">
    <location>
        <begin position="1471"/>
        <end position="1554"/>
    </location>
</feature>
<name>A0A0E3LKW9_METBA</name>
<dbReference type="HOGENOM" id="CLU_237670_0_0_2"/>
<dbReference type="Pfam" id="PF18911">
    <property type="entry name" value="PKD_4"/>
    <property type="match status" value="9"/>
</dbReference>
<accession>A0A0E3LKW9</accession>
<feature type="domain" description="PKD" evidence="1">
    <location>
        <begin position="537"/>
        <end position="622"/>
    </location>
</feature>
<reference evidence="2 3" key="1">
    <citation type="submission" date="2014-07" db="EMBL/GenBank/DDBJ databases">
        <title>Methanogenic archaea and the global carbon cycle.</title>
        <authorList>
            <person name="Henriksen J.R."/>
            <person name="Luke J."/>
            <person name="Reinhart S."/>
            <person name="Benedict M.N."/>
            <person name="Youngblut N.D."/>
            <person name="Metcalf M.E."/>
            <person name="Whitaker R.J."/>
            <person name="Metcalf W.W."/>
        </authorList>
    </citation>
    <scope>NUCLEOTIDE SEQUENCE [LARGE SCALE GENOMIC DNA]</scope>
    <source>
        <strain evidence="2 3">Wiesmoor</strain>
    </source>
</reference>
<dbReference type="FunFam" id="2.40.128.630:FF:000001">
    <property type="entry name" value="Cell surface protein"/>
    <property type="match status" value="1"/>
</dbReference>
<dbReference type="InterPro" id="IPR000601">
    <property type="entry name" value="PKD_dom"/>
</dbReference>
<protein>
    <submittedName>
        <fullName evidence="2">Chitin binding protein</fullName>
    </submittedName>
</protein>
<sequence length="1714" mass="184938">MSLLFQKKSVFLKNTCLNRYQRGRQGSNGVDVMKKITLLAFLSIFLIIGLASPALAADITGERTLNTTSVKAGESFRVTLNVIVSGGTLYSLGIDENLPDGWTVTPVQNDGMIYDAENMQWGLIGEMNPGKKTVIYDVFMPVTTKTGIYSITGEVSAKEWTDGNEVERQNNITGDTDVTIEIMTSGGLANSAWPKFQRDLNNSGQSSYNGPQTNNSIWTYTATKQISSSPAIGTDGTIYIGSYDNKLYALNSDGTLKWSYTTGNRISSSPAIGVDGTVYIGSYDKNIYALNPDGTLKWSYTTGNRISCSPAIGTDGTVYIGSNDKYLYGLNPDGTLKWKYYAGAQLQCTPAIGTDGTIYIESGYRDVYALNPNGTLKWSYNGGEGVAGSPAIGADGTIYFGTTDNKKIYALNPEGTLRWSYTAGGNLGSSPAIGADGTIYIGSSDNKLYALNSDGTLKWTYAITGNQIGSPAIGADGTIYFGSNDNKLYALNPDGTLKWTYAVENQIVSSPAIGADGTLYIGSLDKKLYAFRDADFPTSNFMAMPTSGEVPLNVNFTDLSTNSPTSWAWDFDNDGVVDSTDQNSTYTFTAAGNYTVNLTVTNSVGSNSTVKTDYITVSKSSTPTEPAPVAAFTADVTSGTAPLLVNFTDQSTGSPTSWFWNFGDGTNATEQNPAHTYTSAGNYTVNLTVSNSEGSDSEVKTEFLLISLASPALAANITGERTLNNTNIKAGESFRVTLNVTVSGGTLYSLGIDENLPDSWTVTPVQNDGMTYEAANTQWGLIGEMNPGRKTVIYDVFVPATAETETYSITGEVSAKEWTDGEETERQNNITGDTDVTIGIPDIHIYPGDDFKSIIENAPVDSTIYWHSGEYGSDLRTTTVNILAPLNVIGDSQDSVILHNVRMEVNNFANNSLFENLQFTGSKGLGISSIVYNSEFLDVRNCLFKNAVGSLMVRDSTIIENCTVKDSQFNIYIINGEGGGFVKNNTFENDNYKYIMKINNVNNVTCVKNNYQNCKVTLSIFNFVGTNNKIDIYQNDFINCSSYAYYPGNDAGVSWSSPSELNYNYAGKEHISILGNYFDQYKGADADEDGVGDTSYTVGFGTDYAPLIAPIENYGNITVAASQLPAADFTSNVTSGSAPLSVNFTDLSTNSPTSWAWDFDNDGVVDSTDQNTTYTFTAAGNYTVNLTVTNSVGSDSTVKTDYITVSKSSTPTEPAPVADFTADVTSGTAPLSVQFTDLSENATEWNWDFGDGTNSAEQDPVHTFSEAGNYTVNLTVSNAEGNDSEVKTEYIIVSEPHSGTPVADFTATPTSGNAPLTVNFTDASIGNISSYSWDFNNDGTVDSTEQNPSYTYDKVGTYTVNLTVSNADGNDSEVKTEYIKVSSQSSAKPVAEFSASPTSGKTPLKVKFTDTSTGSPTSWFWNFGDGSKSFHQNPIHKYSKAGTYTVNLTVKNTKGKNTVTKTQYIKVITKPVANFSATPTSGKTPLKVKFTDTSTGIPAKWRWDFGDGSKSFLQNPVHKYSKAGTYTVNLTVKNAKGKNTVTKTQYIKVITKPVANFSATPTSGKIPLKVKFTDTSTGIPAKWRWDFGDGSKSFLQNPVHKYSKAGTYTVNLTVKNAKGKNTVTKTQYIKVITKPAANFTSSVTSGKTPLKVTFTDTSTGIPAKWRWDFGDGAKSFQQNPIHKYSKAGTYTVNLTVKNAKGKNTVTKTQYIKVV</sequence>
<dbReference type="Proteomes" id="UP000033038">
    <property type="component" value="Chromosome"/>
</dbReference>
<feature type="domain" description="PKD" evidence="1">
    <location>
        <begin position="1239"/>
        <end position="1282"/>
    </location>
</feature>
<feature type="domain" description="PKD" evidence="1">
    <location>
        <begin position="1389"/>
        <end position="1472"/>
    </location>
</feature>
<feature type="domain" description="PKD" evidence="1">
    <location>
        <begin position="1301"/>
        <end position="1386"/>
    </location>
</feature>
<dbReference type="SUPFAM" id="SSF63829">
    <property type="entry name" value="Calcium-dependent phosphotriesterase"/>
    <property type="match status" value="1"/>
</dbReference>
<dbReference type="FunFam" id="2.40.10.480:FF:000002">
    <property type="entry name" value="Cell surface protein"/>
    <property type="match status" value="1"/>
</dbReference>
<dbReference type="SUPFAM" id="SSF49299">
    <property type="entry name" value="PKD domain"/>
    <property type="match status" value="9"/>
</dbReference>
<feature type="domain" description="PKD" evidence="1">
    <location>
        <begin position="628"/>
        <end position="695"/>
    </location>
</feature>
<dbReference type="InterPro" id="IPR011050">
    <property type="entry name" value="Pectin_lyase_fold/virulence"/>
</dbReference>
<dbReference type="InterPro" id="IPR013783">
    <property type="entry name" value="Ig-like_fold"/>
</dbReference>